<feature type="binding site" evidence="8">
    <location>
        <position position="155"/>
    </location>
    <ligand>
        <name>substrate</name>
    </ligand>
</feature>
<dbReference type="NCBIfam" id="TIGR01027">
    <property type="entry name" value="proB"/>
    <property type="match status" value="1"/>
</dbReference>
<evidence type="ECO:0000256" key="7">
    <source>
        <dbReference type="ARBA" id="ARBA00022840"/>
    </source>
</evidence>
<evidence type="ECO:0000256" key="1">
    <source>
        <dbReference type="ARBA" id="ARBA00022490"/>
    </source>
</evidence>
<dbReference type="Proteomes" id="UP000199428">
    <property type="component" value="Unassembled WGS sequence"/>
</dbReference>
<keyword evidence="4 8" id="KW-0808">Transferase</keyword>
<dbReference type="InterPro" id="IPR005715">
    <property type="entry name" value="Glu_5kinase/COase_Synthase"/>
</dbReference>
<dbReference type="SUPFAM" id="SSF53633">
    <property type="entry name" value="Carbamate kinase-like"/>
    <property type="match status" value="1"/>
</dbReference>
<dbReference type="PIRSF" id="PIRSF000729">
    <property type="entry name" value="GK"/>
    <property type="match status" value="1"/>
</dbReference>
<feature type="domain" description="Aspartate/glutamate/uridylate kinase" evidence="9">
    <location>
        <begin position="10"/>
        <end position="241"/>
    </location>
</feature>
<keyword evidence="3 8" id="KW-0641">Proline biosynthesis</keyword>
<organism evidence="10 11">
    <name type="scientific">Pseudobutyrivibrio xylanivorans</name>
    <dbReference type="NCBI Taxonomy" id="185007"/>
    <lineage>
        <taxon>Bacteria</taxon>
        <taxon>Bacillati</taxon>
        <taxon>Bacillota</taxon>
        <taxon>Clostridia</taxon>
        <taxon>Lachnospirales</taxon>
        <taxon>Lachnospiraceae</taxon>
        <taxon>Pseudobutyrivibrio</taxon>
    </lineage>
</organism>
<dbReference type="FunFam" id="3.40.1160.10:FF:000018">
    <property type="entry name" value="Glutamate 5-kinase"/>
    <property type="match status" value="1"/>
</dbReference>
<keyword evidence="7 8" id="KW-0067">ATP-binding</keyword>
<comment type="function">
    <text evidence="8">Catalyzes the transfer of a phosphate group to glutamate to form L-glutamate 5-phosphate.</text>
</comment>
<dbReference type="EMBL" id="FMWK01000003">
    <property type="protein sequence ID" value="SCZ77248.1"/>
    <property type="molecule type" value="Genomic_DNA"/>
</dbReference>
<accession>A0A1G5RTR9</accession>
<feature type="binding site" evidence="8">
    <location>
        <begin position="175"/>
        <end position="176"/>
    </location>
    <ligand>
        <name>ATP</name>
        <dbReference type="ChEBI" id="CHEBI:30616"/>
    </ligand>
</feature>
<evidence type="ECO:0000256" key="3">
    <source>
        <dbReference type="ARBA" id="ARBA00022650"/>
    </source>
</evidence>
<dbReference type="UniPathway" id="UPA00098">
    <property type="reaction ID" value="UER00359"/>
</dbReference>
<evidence type="ECO:0000313" key="10">
    <source>
        <dbReference type="EMBL" id="SCZ77248.1"/>
    </source>
</evidence>
<dbReference type="PANTHER" id="PTHR43654">
    <property type="entry name" value="GLUTAMATE 5-KINASE"/>
    <property type="match status" value="1"/>
</dbReference>
<dbReference type="InterPro" id="IPR041739">
    <property type="entry name" value="G5K_ProB"/>
</dbReference>
<proteinExistence type="inferred from homology"/>
<feature type="binding site" evidence="8">
    <location>
        <position position="15"/>
    </location>
    <ligand>
        <name>ATP</name>
        <dbReference type="ChEBI" id="CHEBI:30616"/>
    </ligand>
</feature>
<feature type="binding site" evidence="8">
    <location>
        <position position="143"/>
    </location>
    <ligand>
        <name>substrate</name>
    </ligand>
</feature>
<evidence type="ECO:0000313" key="11">
    <source>
        <dbReference type="Proteomes" id="UP000199428"/>
    </source>
</evidence>
<reference evidence="10 11" key="1">
    <citation type="submission" date="2016-10" db="EMBL/GenBank/DDBJ databases">
        <authorList>
            <person name="de Groot N.N."/>
        </authorList>
    </citation>
    <scope>NUCLEOTIDE SEQUENCE [LARGE SCALE GENOMIC DNA]</scope>
    <source>
        <strain evidence="10 11">DSM 10317</strain>
    </source>
</reference>
<dbReference type="GO" id="GO:0004349">
    <property type="term" value="F:glutamate 5-kinase activity"/>
    <property type="evidence" value="ECO:0007669"/>
    <property type="project" value="UniProtKB-UniRule"/>
</dbReference>
<dbReference type="InterPro" id="IPR036393">
    <property type="entry name" value="AceGlu_kinase-like_sf"/>
</dbReference>
<dbReference type="GO" id="GO:0005829">
    <property type="term" value="C:cytosol"/>
    <property type="evidence" value="ECO:0007669"/>
    <property type="project" value="TreeGrafter"/>
</dbReference>
<comment type="pathway">
    <text evidence="8">Amino-acid biosynthesis; L-proline biosynthesis; L-glutamate 5-semialdehyde from L-glutamate: step 1/2.</text>
</comment>
<dbReference type="Pfam" id="PF00696">
    <property type="entry name" value="AA_kinase"/>
    <property type="match status" value="1"/>
</dbReference>
<dbReference type="GO" id="GO:0055129">
    <property type="term" value="P:L-proline biosynthetic process"/>
    <property type="evidence" value="ECO:0007669"/>
    <property type="project" value="UniProtKB-UniRule"/>
</dbReference>
<evidence type="ECO:0000256" key="8">
    <source>
        <dbReference type="HAMAP-Rule" id="MF_00456"/>
    </source>
</evidence>
<dbReference type="InterPro" id="IPR011529">
    <property type="entry name" value="Glu_5kinase"/>
</dbReference>
<comment type="catalytic activity">
    <reaction evidence="8">
        <text>L-glutamate + ATP = L-glutamyl 5-phosphate + ADP</text>
        <dbReference type="Rhea" id="RHEA:14877"/>
        <dbReference type="ChEBI" id="CHEBI:29985"/>
        <dbReference type="ChEBI" id="CHEBI:30616"/>
        <dbReference type="ChEBI" id="CHEBI:58274"/>
        <dbReference type="ChEBI" id="CHEBI:456216"/>
        <dbReference type="EC" id="2.7.2.11"/>
    </reaction>
</comment>
<dbReference type="PANTHER" id="PTHR43654:SF1">
    <property type="entry name" value="ISOPENTENYL PHOSPHATE KINASE"/>
    <property type="match status" value="1"/>
</dbReference>
<dbReference type="AlphaFoldDB" id="A0A1G5RTR9"/>
<comment type="subcellular location">
    <subcellularLocation>
        <location evidence="8">Cytoplasm</location>
    </subcellularLocation>
</comment>
<dbReference type="PROSITE" id="PS00902">
    <property type="entry name" value="GLUTAMATE_5_KINASE"/>
    <property type="match status" value="1"/>
</dbReference>
<dbReference type="PRINTS" id="PR00474">
    <property type="entry name" value="GLU5KINASE"/>
</dbReference>
<evidence type="ECO:0000256" key="4">
    <source>
        <dbReference type="ARBA" id="ARBA00022679"/>
    </source>
</evidence>
<dbReference type="HAMAP" id="MF_00456">
    <property type="entry name" value="ProB"/>
    <property type="match status" value="1"/>
</dbReference>
<dbReference type="CDD" id="cd04242">
    <property type="entry name" value="AAK_G5K_ProB"/>
    <property type="match status" value="1"/>
</dbReference>
<dbReference type="EC" id="2.7.2.11" evidence="8"/>
<dbReference type="InterPro" id="IPR001048">
    <property type="entry name" value="Asp/Glu/Uridylate_kinase"/>
</dbReference>
<comment type="caution">
    <text evidence="8">Lacks conserved residue(s) required for the propagation of feature annotation.</text>
</comment>
<keyword evidence="6 8" id="KW-0418">Kinase</keyword>
<dbReference type="RefSeq" id="WP_090161167.1">
    <property type="nucleotide sequence ID" value="NZ_FMWK01000003.1"/>
</dbReference>
<keyword evidence="5 8" id="KW-0547">Nucleotide-binding</keyword>
<evidence type="ECO:0000256" key="6">
    <source>
        <dbReference type="ARBA" id="ARBA00022777"/>
    </source>
</evidence>
<dbReference type="InterPro" id="IPR019797">
    <property type="entry name" value="Glutamate_5-kinase_CS"/>
</dbReference>
<gene>
    <name evidence="8" type="primary">proB</name>
    <name evidence="10" type="ORF">SAMN02910350_00636</name>
</gene>
<evidence type="ECO:0000256" key="5">
    <source>
        <dbReference type="ARBA" id="ARBA00022741"/>
    </source>
</evidence>
<dbReference type="GO" id="GO:0005524">
    <property type="term" value="F:ATP binding"/>
    <property type="evidence" value="ECO:0007669"/>
    <property type="project" value="UniProtKB-KW"/>
</dbReference>
<keyword evidence="2 8" id="KW-0028">Amino-acid biosynthesis</keyword>
<keyword evidence="1 8" id="KW-0963">Cytoplasm</keyword>
<comment type="similarity">
    <text evidence="8">Belongs to the glutamate 5-kinase family.</text>
</comment>
<evidence type="ECO:0000256" key="2">
    <source>
        <dbReference type="ARBA" id="ARBA00022605"/>
    </source>
</evidence>
<dbReference type="Gene3D" id="3.40.1160.10">
    <property type="entry name" value="Acetylglutamate kinase-like"/>
    <property type="match status" value="1"/>
</dbReference>
<protein>
    <recommendedName>
        <fullName evidence="8">Glutamate 5-kinase</fullName>
        <ecNumber evidence="8">2.7.2.11</ecNumber>
    </recommendedName>
    <alternativeName>
        <fullName evidence="8">Gamma-glutamyl kinase</fullName>
        <shortName evidence="8">GK</shortName>
    </alternativeName>
</protein>
<evidence type="ECO:0000259" key="9">
    <source>
        <dbReference type="Pfam" id="PF00696"/>
    </source>
</evidence>
<dbReference type="InterPro" id="IPR001057">
    <property type="entry name" value="Glu/AcGlu_kinase"/>
</dbReference>
<name>A0A1G5RTR9_PSEXY</name>
<sequence length="277" mass="30326">MYGHDFTKKKRVVVKVGSSTITHEATGNIDYTKLERLVRQLCDLRAQGKDVCLVSSGAIAVGRYAIGLKERPKDLATKQACASIGQAYLMSVYQKLFSEYNQRAGQILMTKKTMTDPESRENARNTFEQLFELGVIPVVNENDTVATHEIQFGDNDSLSAIVTALVKADALVLLSDIDGLYTDNPNTNPDAEFVPIVEDLDSVMDMASEESTSNVGTGGMTAKLRAAQIATYSGADMVITNGAHIGNIHRIFENKDKGTLFVANKRDDVRVLDLLED</sequence>
<feature type="binding site" evidence="8">
    <location>
        <position position="56"/>
    </location>
    <ligand>
        <name>substrate</name>
    </ligand>
</feature>